<dbReference type="Pfam" id="PF07811">
    <property type="entry name" value="TadE"/>
    <property type="match status" value="1"/>
</dbReference>
<dbReference type="AlphaFoldDB" id="A0A7W5BDX5"/>
<evidence type="ECO:0000313" key="3">
    <source>
        <dbReference type="EMBL" id="MBB3121359.1"/>
    </source>
</evidence>
<dbReference type="EMBL" id="JACHXD010000015">
    <property type="protein sequence ID" value="MBB3121359.1"/>
    <property type="molecule type" value="Genomic_DNA"/>
</dbReference>
<dbReference type="RefSeq" id="WP_183443077.1">
    <property type="nucleotide sequence ID" value="NZ_JACHXD010000015.1"/>
</dbReference>
<protein>
    <submittedName>
        <fullName evidence="3">Flp pilus assembly protein TadG</fullName>
    </submittedName>
</protein>
<evidence type="ECO:0000259" key="2">
    <source>
        <dbReference type="Pfam" id="PF07811"/>
    </source>
</evidence>
<proteinExistence type="predicted"/>
<feature type="transmembrane region" description="Helical" evidence="1">
    <location>
        <begin position="12"/>
        <end position="33"/>
    </location>
</feature>
<keyword evidence="4" id="KW-1185">Reference proteome</keyword>
<sequence length="154" mass="16051">MNKTFASRRQQGAAAVEFGIVLTLLMTLLAGTFELGRAFWYFDALTKATRDGARTLSVAPTATISSQGVAAAKAIVVNAAASAGVPSFSSANVTVTCLTSAYADGTCTDGTAPGGVRVEIVSYQVKIGELIPFMIGSASRNVTLTPRTTMRYML</sequence>
<feature type="domain" description="TadE-like" evidence="2">
    <location>
        <begin position="12"/>
        <end position="54"/>
    </location>
</feature>
<dbReference type="Proteomes" id="UP000541535">
    <property type="component" value="Unassembled WGS sequence"/>
</dbReference>
<keyword evidence="1" id="KW-0812">Transmembrane</keyword>
<organism evidence="3 4">
    <name type="scientific">Pseudoduganella violacea</name>
    <dbReference type="NCBI Taxonomy" id="1715466"/>
    <lineage>
        <taxon>Bacteria</taxon>
        <taxon>Pseudomonadati</taxon>
        <taxon>Pseudomonadota</taxon>
        <taxon>Betaproteobacteria</taxon>
        <taxon>Burkholderiales</taxon>
        <taxon>Oxalobacteraceae</taxon>
        <taxon>Telluria group</taxon>
        <taxon>Pseudoduganella</taxon>
    </lineage>
</organism>
<evidence type="ECO:0000313" key="4">
    <source>
        <dbReference type="Proteomes" id="UP000541535"/>
    </source>
</evidence>
<gene>
    <name evidence="3" type="ORF">FHS03_004437</name>
</gene>
<dbReference type="InterPro" id="IPR012495">
    <property type="entry name" value="TadE-like_dom"/>
</dbReference>
<name>A0A7W5BDX5_9BURK</name>
<keyword evidence="1" id="KW-1133">Transmembrane helix</keyword>
<accession>A0A7W5BDX5</accession>
<evidence type="ECO:0000256" key="1">
    <source>
        <dbReference type="SAM" id="Phobius"/>
    </source>
</evidence>
<keyword evidence="1" id="KW-0472">Membrane</keyword>
<comment type="caution">
    <text evidence="3">The sequence shown here is derived from an EMBL/GenBank/DDBJ whole genome shotgun (WGS) entry which is preliminary data.</text>
</comment>
<reference evidence="3 4" key="1">
    <citation type="submission" date="2020-08" db="EMBL/GenBank/DDBJ databases">
        <title>Genomic Encyclopedia of Type Strains, Phase III (KMG-III): the genomes of soil and plant-associated and newly described type strains.</title>
        <authorList>
            <person name="Whitman W."/>
        </authorList>
    </citation>
    <scope>NUCLEOTIDE SEQUENCE [LARGE SCALE GENOMIC DNA]</scope>
    <source>
        <strain evidence="3 4">CECT 8897</strain>
    </source>
</reference>